<dbReference type="AlphaFoldDB" id="K5VN41"/>
<dbReference type="HOGENOM" id="CLU_200669_0_0_1"/>
<keyword evidence="2" id="KW-1185">Reference proteome</keyword>
<dbReference type="Proteomes" id="UP000008370">
    <property type="component" value="Unassembled WGS sequence"/>
</dbReference>
<evidence type="ECO:0000313" key="1">
    <source>
        <dbReference type="EMBL" id="EKM48014.1"/>
    </source>
</evidence>
<reference evidence="1 2" key="1">
    <citation type="journal article" date="2012" name="BMC Genomics">
        <title>Comparative genomics of the white-rot fungi, Phanerochaete carnosa and P. chrysosporium, to elucidate the genetic basis of the distinct wood types they colonize.</title>
        <authorList>
            <person name="Suzuki H."/>
            <person name="MacDonald J."/>
            <person name="Syed K."/>
            <person name="Salamov A."/>
            <person name="Hori C."/>
            <person name="Aerts A."/>
            <person name="Henrissat B."/>
            <person name="Wiebenga A."/>
            <person name="vanKuyk P.A."/>
            <person name="Barry K."/>
            <person name="Lindquist E."/>
            <person name="LaButti K."/>
            <person name="Lapidus A."/>
            <person name="Lucas S."/>
            <person name="Coutinho P."/>
            <person name="Gong Y."/>
            <person name="Samejima M."/>
            <person name="Mahadevan R."/>
            <person name="Abou-Zaid M."/>
            <person name="de Vries R.P."/>
            <person name="Igarashi K."/>
            <person name="Yadav J.S."/>
            <person name="Grigoriev I.V."/>
            <person name="Master E.R."/>
        </authorList>
    </citation>
    <scope>NUCLEOTIDE SEQUENCE [LARGE SCALE GENOMIC DNA]</scope>
    <source>
        <strain evidence="1 2">HHB-10118-sp</strain>
    </source>
</reference>
<dbReference type="RefSeq" id="XP_007403434.1">
    <property type="nucleotide sequence ID" value="XM_007403372.1"/>
</dbReference>
<name>K5VN41_PHACS</name>
<proteinExistence type="predicted"/>
<sequence length="74" mass="8065">MTPSADFAEGRPITSRIVIMPITHPSDGFGFGTRCPLYCPSPGSHGARTWTFAFQFHLSNVTSPRFARLGSPKP</sequence>
<dbReference type="KEGG" id="pco:PHACADRAFT_203362"/>
<accession>K5VN41</accession>
<organism evidence="1 2">
    <name type="scientific">Phanerochaete carnosa (strain HHB-10118-sp)</name>
    <name type="common">White-rot fungus</name>
    <name type="synonym">Peniophora carnosa</name>
    <dbReference type="NCBI Taxonomy" id="650164"/>
    <lineage>
        <taxon>Eukaryota</taxon>
        <taxon>Fungi</taxon>
        <taxon>Dikarya</taxon>
        <taxon>Basidiomycota</taxon>
        <taxon>Agaricomycotina</taxon>
        <taxon>Agaricomycetes</taxon>
        <taxon>Polyporales</taxon>
        <taxon>Phanerochaetaceae</taxon>
        <taxon>Phanerochaete</taxon>
    </lineage>
</organism>
<dbReference type="GeneID" id="18912141"/>
<gene>
    <name evidence="1" type="ORF">PHACADRAFT_203362</name>
</gene>
<dbReference type="InParanoid" id="K5VN41"/>
<dbReference type="EMBL" id="JH931543">
    <property type="protein sequence ID" value="EKM48014.1"/>
    <property type="molecule type" value="Genomic_DNA"/>
</dbReference>
<evidence type="ECO:0000313" key="2">
    <source>
        <dbReference type="Proteomes" id="UP000008370"/>
    </source>
</evidence>
<protein>
    <submittedName>
        <fullName evidence="1">Uncharacterized protein</fullName>
    </submittedName>
</protein>